<feature type="compositionally biased region" description="Low complexity" evidence="1">
    <location>
        <begin position="52"/>
        <end position="67"/>
    </location>
</feature>
<proteinExistence type="predicted"/>
<gene>
    <name evidence="2" type="ORF">BDQ12DRAFT_726111</name>
</gene>
<evidence type="ECO:0000256" key="1">
    <source>
        <dbReference type="SAM" id="MobiDB-lite"/>
    </source>
</evidence>
<feature type="region of interest" description="Disordered" evidence="1">
    <location>
        <begin position="117"/>
        <end position="136"/>
    </location>
</feature>
<keyword evidence="3" id="KW-1185">Reference proteome</keyword>
<reference evidence="2 3" key="1">
    <citation type="journal article" date="2019" name="Nat. Ecol. Evol.">
        <title>Megaphylogeny resolves global patterns of mushroom evolution.</title>
        <authorList>
            <person name="Varga T."/>
            <person name="Krizsan K."/>
            <person name="Foldi C."/>
            <person name="Dima B."/>
            <person name="Sanchez-Garcia M."/>
            <person name="Sanchez-Ramirez S."/>
            <person name="Szollosi G.J."/>
            <person name="Szarkandi J.G."/>
            <person name="Papp V."/>
            <person name="Albert L."/>
            <person name="Andreopoulos W."/>
            <person name="Angelini C."/>
            <person name="Antonin V."/>
            <person name="Barry K.W."/>
            <person name="Bougher N.L."/>
            <person name="Buchanan P."/>
            <person name="Buyck B."/>
            <person name="Bense V."/>
            <person name="Catcheside P."/>
            <person name="Chovatia M."/>
            <person name="Cooper J."/>
            <person name="Damon W."/>
            <person name="Desjardin D."/>
            <person name="Finy P."/>
            <person name="Geml J."/>
            <person name="Haridas S."/>
            <person name="Hughes K."/>
            <person name="Justo A."/>
            <person name="Karasinski D."/>
            <person name="Kautmanova I."/>
            <person name="Kiss B."/>
            <person name="Kocsube S."/>
            <person name="Kotiranta H."/>
            <person name="LaButti K.M."/>
            <person name="Lechner B.E."/>
            <person name="Liimatainen K."/>
            <person name="Lipzen A."/>
            <person name="Lukacs Z."/>
            <person name="Mihaltcheva S."/>
            <person name="Morgado L.N."/>
            <person name="Niskanen T."/>
            <person name="Noordeloos M.E."/>
            <person name="Ohm R.A."/>
            <person name="Ortiz-Santana B."/>
            <person name="Ovrebo C."/>
            <person name="Racz N."/>
            <person name="Riley R."/>
            <person name="Savchenko A."/>
            <person name="Shiryaev A."/>
            <person name="Soop K."/>
            <person name="Spirin V."/>
            <person name="Szebenyi C."/>
            <person name="Tomsovsky M."/>
            <person name="Tulloss R.E."/>
            <person name="Uehling J."/>
            <person name="Grigoriev I.V."/>
            <person name="Vagvolgyi C."/>
            <person name="Papp T."/>
            <person name="Martin F.M."/>
            <person name="Miettinen O."/>
            <person name="Hibbett D.S."/>
            <person name="Nagy L.G."/>
        </authorList>
    </citation>
    <scope>NUCLEOTIDE SEQUENCE [LARGE SCALE GENOMIC DNA]</scope>
    <source>
        <strain evidence="2 3">CBS 166.37</strain>
    </source>
</reference>
<sequence length="136" mass="13949">MIGAGVVLLPLDNHEQLAIRRVHDLGLTSRDVVGTLQRRTNPVAGGSGQASGSGSANSGNNNKKSSGPWSKLKNVVKAIGKKPTQPTPLSGGSHGGSTETVGWNPSSADHKLLDGMIGAAHPKGEITSNDRANGFH</sequence>
<dbReference type="AlphaFoldDB" id="A0A5C3LR70"/>
<dbReference type="EMBL" id="ML213622">
    <property type="protein sequence ID" value="TFK35370.1"/>
    <property type="molecule type" value="Genomic_DNA"/>
</dbReference>
<feature type="compositionally biased region" description="Polar residues" evidence="1">
    <location>
        <begin position="96"/>
        <end position="107"/>
    </location>
</feature>
<dbReference type="Proteomes" id="UP000308652">
    <property type="component" value="Unassembled WGS sequence"/>
</dbReference>
<accession>A0A5C3LR70</accession>
<evidence type="ECO:0000313" key="2">
    <source>
        <dbReference type="EMBL" id="TFK35370.1"/>
    </source>
</evidence>
<protein>
    <submittedName>
        <fullName evidence="2">Uncharacterized protein</fullName>
    </submittedName>
</protein>
<evidence type="ECO:0000313" key="3">
    <source>
        <dbReference type="Proteomes" id="UP000308652"/>
    </source>
</evidence>
<organism evidence="2 3">
    <name type="scientific">Crucibulum laeve</name>
    <dbReference type="NCBI Taxonomy" id="68775"/>
    <lineage>
        <taxon>Eukaryota</taxon>
        <taxon>Fungi</taxon>
        <taxon>Dikarya</taxon>
        <taxon>Basidiomycota</taxon>
        <taxon>Agaricomycotina</taxon>
        <taxon>Agaricomycetes</taxon>
        <taxon>Agaricomycetidae</taxon>
        <taxon>Agaricales</taxon>
        <taxon>Agaricineae</taxon>
        <taxon>Nidulariaceae</taxon>
        <taxon>Crucibulum</taxon>
    </lineage>
</organism>
<feature type="region of interest" description="Disordered" evidence="1">
    <location>
        <begin position="36"/>
        <end position="111"/>
    </location>
</feature>
<name>A0A5C3LR70_9AGAR</name>
<feature type="compositionally biased region" description="Polar residues" evidence="1">
    <location>
        <begin position="126"/>
        <end position="136"/>
    </location>
</feature>